<accession>A0A0L8V8L2</accession>
<dbReference type="PANTHER" id="PTHR33706">
    <property type="entry name" value="MORN VARIANT REPEAT PROTEIN"/>
    <property type="match status" value="1"/>
</dbReference>
<comment type="caution">
    <text evidence="1">The sequence shown here is derived from an EMBL/GenBank/DDBJ whole genome shotgun (WGS) entry which is preliminary data.</text>
</comment>
<keyword evidence="2" id="KW-1185">Reference proteome</keyword>
<organism evidence="1 2">
    <name type="scientific">Sunxiuqinia dokdonensis</name>
    <dbReference type="NCBI Taxonomy" id="1409788"/>
    <lineage>
        <taxon>Bacteria</taxon>
        <taxon>Pseudomonadati</taxon>
        <taxon>Bacteroidota</taxon>
        <taxon>Bacteroidia</taxon>
        <taxon>Marinilabiliales</taxon>
        <taxon>Prolixibacteraceae</taxon>
        <taxon>Sunxiuqinia</taxon>
    </lineage>
</organism>
<proteinExistence type="predicted"/>
<dbReference type="AlphaFoldDB" id="A0A0L8V8L2"/>
<dbReference type="Proteomes" id="UP000036958">
    <property type="component" value="Unassembled WGS sequence"/>
</dbReference>
<dbReference type="InterPro" id="IPR011652">
    <property type="entry name" value="MORN_2"/>
</dbReference>
<name>A0A0L8V8L2_9BACT</name>
<dbReference type="EMBL" id="LGIA01000156">
    <property type="protein sequence ID" value="KOH44673.1"/>
    <property type="molecule type" value="Genomic_DNA"/>
</dbReference>
<dbReference type="Pfam" id="PF07661">
    <property type="entry name" value="MORN_2"/>
    <property type="match status" value="3"/>
</dbReference>
<reference evidence="2" key="1">
    <citation type="submission" date="2015-07" db="EMBL/GenBank/DDBJ databases">
        <title>Genome sequencing of Sunxiuqinia dokdonensis strain SK.</title>
        <authorList>
            <person name="Ahn S."/>
            <person name="Kim B.-C."/>
        </authorList>
    </citation>
    <scope>NUCLEOTIDE SEQUENCE [LARGE SCALE GENOMIC DNA]</scope>
    <source>
        <strain evidence="2">SK</strain>
    </source>
</reference>
<protein>
    <submittedName>
        <fullName evidence="1">Uncharacterized protein</fullName>
    </submittedName>
</protein>
<dbReference type="SUPFAM" id="SSF82185">
    <property type="entry name" value="Histone H3 K4-specific methyltransferase SET7/9 N-terminal domain"/>
    <property type="match status" value="1"/>
</dbReference>
<dbReference type="Gene3D" id="2.20.110.10">
    <property type="entry name" value="Histone H3 K4-specific methyltransferase SET7/9 N-terminal domain"/>
    <property type="match status" value="3"/>
</dbReference>
<dbReference type="PANTHER" id="PTHR33706:SF1">
    <property type="entry name" value="TPR REPEAT PROTEIN"/>
    <property type="match status" value="1"/>
</dbReference>
<gene>
    <name evidence="1" type="ORF">NC99_25110</name>
</gene>
<dbReference type="STRING" id="1409788.NC99_25110"/>
<sequence length="254" mass="29530">MGQAQNAINRLDSNGQKQGFWQKKQTNGNLAYEGTFLNDQPLGEFKRYHANGLLKARLFYPEDSDTISAELFDIRGKLMAKGNYVGEKKQGLWQYFQNGQLISEEVFENNQKHGTSKTYYPTGELFEKTDWKNDLQTGIYRAYFKNGKPYLECRMEGGKRDGACQVYYENGQLELDAMYVQGLRNGDWNYYHPDGTFSHTLTYDLGLLLNPQVLDSIQQIQFNELEKNRSKLIDPEKFMDDPGRYMMENRIPAR</sequence>
<evidence type="ECO:0000313" key="1">
    <source>
        <dbReference type="EMBL" id="KOH44673.1"/>
    </source>
</evidence>
<evidence type="ECO:0000313" key="2">
    <source>
        <dbReference type="Proteomes" id="UP000036958"/>
    </source>
</evidence>